<dbReference type="RefSeq" id="WP_182559566.1">
    <property type="nucleotide sequence ID" value="NZ_JACGWT010000002.1"/>
</dbReference>
<evidence type="ECO:0000259" key="1">
    <source>
        <dbReference type="PROSITE" id="PS51186"/>
    </source>
</evidence>
<dbReference type="AlphaFoldDB" id="A0A7W3IRP9"/>
<gene>
    <name evidence="2" type="ORF">FHX74_001649</name>
</gene>
<name>A0A7W3IRP9_9ACTN</name>
<dbReference type="InterPro" id="IPR016181">
    <property type="entry name" value="Acyl_CoA_acyltransferase"/>
</dbReference>
<reference evidence="2 3" key="1">
    <citation type="submission" date="2020-07" db="EMBL/GenBank/DDBJ databases">
        <title>Sequencing the genomes of 1000 actinobacteria strains.</title>
        <authorList>
            <person name="Klenk H.-P."/>
        </authorList>
    </citation>
    <scope>NUCLEOTIDE SEQUENCE [LARGE SCALE GENOMIC DNA]</scope>
    <source>
        <strain evidence="2 3">DSM 100723</strain>
    </source>
</reference>
<feature type="domain" description="N-acetyltransferase" evidence="1">
    <location>
        <begin position="25"/>
        <end position="167"/>
    </location>
</feature>
<evidence type="ECO:0000313" key="3">
    <source>
        <dbReference type="Proteomes" id="UP000523079"/>
    </source>
</evidence>
<dbReference type="InterPro" id="IPR000182">
    <property type="entry name" value="GNAT_dom"/>
</dbReference>
<dbReference type="GO" id="GO:0016747">
    <property type="term" value="F:acyltransferase activity, transferring groups other than amino-acyl groups"/>
    <property type="evidence" value="ECO:0007669"/>
    <property type="project" value="InterPro"/>
</dbReference>
<comment type="caution">
    <text evidence="2">The sequence shown here is derived from an EMBL/GenBank/DDBJ whole genome shotgun (WGS) entry which is preliminary data.</text>
</comment>
<dbReference type="PROSITE" id="PS51186">
    <property type="entry name" value="GNAT"/>
    <property type="match status" value="1"/>
</dbReference>
<dbReference type="Gene3D" id="3.40.630.30">
    <property type="match status" value="1"/>
</dbReference>
<sequence length="167" mass="18393">MSSEGIVLEMTTPSQLQPSPRLKQLEILAAPDPAAAALRRLYRIIWEPLGGGGRSRWTEQQWADELSEPGMKAFIGRMGRADVAMAEVGWSGRGDAAFVVIGVVPTMQGVGIGGDFLTRLTQLMWSTPAPNGQLTERVWLWTRPDEHPHTVPNYLARGFVYGPDLRP</sequence>
<organism evidence="2 3">
    <name type="scientific">Microlunatus kandeliicorticis</name>
    <dbReference type="NCBI Taxonomy" id="1759536"/>
    <lineage>
        <taxon>Bacteria</taxon>
        <taxon>Bacillati</taxon>
        <taxon>Actinomycetota</taxon>
        <taxon>Actinomycetes</taxon>
        <taxon>Propionibacteriales</taxon>
        <taxon>Propionibacteriaceae</taxon>
        <taxon>Microlunatus</taxon>
    </lineage>
</organism>
<dbReference type="Proteomes" id="UP000523079">
    <property type="component" value="Unassembled WGS sequence"/>
</dbReference>
<accession>A0A7W3IRP9</accession>
<protein>
    <submittedName>
        <fullName evidence="2">GNAT superfamily N-acetyltransferase</fullName>
    </submittedName>
</protein>
<proteinExistence type="predicted"/>
<dbReference type="SUPFAM" id="SSF55729">
    <property type="entry name" value="Acyl-CoA N-acyltransferases (Nat)"/>
    <property type="match status" value="1"/>
</dbReference>
<evidence type="ECO:0000313" key="2">
    <source>
        <dbReference type="EMBL" id="MBA8794044.1"/>
    </source>
</evidence>
<dbReference type="EMBL" id="JACGWT010000002">
    <property type="protein sequence ID" value="MBA8794044.1"/>
    <property type="molecule type" value="Genomic_DNA"/>
</dbReference>
<keyword evidence="3" id="KW-1185">Reference proteome</keyword>
<keyword evidence="2" id="KW-0808">Transferase</keyword>